<gene>
    <name evidence="1" type="ORF">EIP91_006919</name>
</gene>
<sequence>MQPISAGISAHVELEIVTPTSPLRLPLEICERIIDFLAPASTTPQLTESLQAIICRNDLYSCMRACPAWIPRCQFHLMEVARFVSRYSLIHYARQLRRSPESRQRIKSVVISQDEDDHSWVSAVPLLLPLKLDNLTLEAVDLSALHPMALQRLHLLQVSFLMLKSVHYSYYYEVARLVKFTSARRAIWVLDHTYIPDSPGVVRGVRTSLRDAEVYATWMKQVANLLRNFILFSSSPMSLKFFVSGNEDDNVYGFNFITDKFTQSQTFDSSTPRRVLGPIFPRPAFSDLPKDHRSLWNHVFRTWQMNCCRDVSNGLLESMAITVERNAFRLTRKFEGENYDQIGPSTLEIIGSIDNVHLDFVAYANCVIRRLSALEIQEVIIPLMITPRYLTPNVFECLDDALNHPNFAGLVRVTLIIRTRLDSPIQCELDFGPELFPRTYARGLIFVARCERPECQIHSPSSDSAKGSDIKNEEAAIDLV</sequence>
<dbReference type="OrthoDB" id="2804670at2759"/>
<accession>A0A4R0RFJ0</accession>
<keyword evidence="2" id="KW-1185">Reference proteome</keyword>
<organism evidence="1 2">
    <name type="scientific">Steccherinum ochraceum</name>
    <dbReference type="NCBI Taxonomy" id="92696"/>
    <lineage>
        <taxon>Eukaryota</taxon>
        <taxon>Fungi</taxon>
        <taxon>Dikarya</taxon>
        <taxon>Basidiomycota</taxon>
        <taxon>Agaricomycotina</taxon>
        <taxon>Agaricomycetes</taxon>
        <taxon>Polyporales</taxon>
        <taxon>Steccherinaceae</taxon>
        <taxon>Steccherinum</taxon>
    </lineage>
</organism>
<reference evidence="1 2" key="1">
    <citation type="submission" date="2018-11" db="EMBL/GenBank/DDBJ databases">
        <title>Genome assembly of Steccherinum ochraceum LE-BIN_3174, the white-rot fungus of the Steccherinaceae family (The Residual Polyporoid clade, Polyporales, Basidiomycota).</title>
        <authorList>
            <person name="Fedorova T.V."/>
            <person name="Glazunova O.A."/>
            <person name="Landesman E.O."/>
            <person name="Moiseenko K.V."/>
            <person name="Psurtseva N.V."/>
            <person name="Savinova O.S."/>
            <person name="Shakhova N.V."/>
            <person name="Tyazhelova T.V."/>
            <person name="Vasina D.V."/>
        </authorList>
    </citation>
    <scope>NUCLEOTIDE SEQUENCE [LARGE SCALE GENOMIC DNA]</scope>
    <source>
        <strain evidence="1 2">LE-BIN_3174</strain>
    </source>
</reference>
<proteinExistence type="predicted"/>
<dbReference type="AlphaFoldDB" id="A0A4R0RFJ0"/>
<dbReference type="EMBL" id="RWJN01000374">
    <property type="protein sequence ID" value="TCD62418.1"/>
    <property type="molecule type" value="Genomic_DNA"/>
</dbReference>
<evidence type="ECO:0000313" key="1">
    <source>
        <dbReference type="EMBL" id="TCD62418.1"/>
    </source>
</evidence>
<dbReference type="Proteomes" id="UP000292702">
    <property type="component" value="Unassembled WGS sequence"/>
</dbReference>
<evidence type="ECO:0008006" key="3">
    <source>
        <dbReference type="Google" id="ProtNLM"/>
    </source>
</evidence>
<comment type="caution">
    <text evidence="1">The sequence shown here is derived from an EMBL/GenBank/DDBJ whole genome shotgun (WGS) entry which is preliminary data.</text>
</comment>
<name>A0A4R0RFJ0_9APHY</name>
<protein>
    <recommendedName>
        <fullName evidence="3">F-box domain-containing protein</fullName>
    </recommendedName>
</protein>
<evidence type="ECO:0000313" key="2">
    <source>
        <dbReference type="Proteomes" id="UP000292702"/>
    </source>
</evidence>